<feature type="transmembrane region" description="Helical" evidence="1">
    <location>
        <begin position="117"/>
        <end position="139"/>
    </location>
</feature>
<protein>
    <submittedName>
        <fullName evidence="2">Uncharacterized protein</fullName>
    </submittedName>
</protein>
<sequence length="160" mass="17437">MGETIFDPENIENIKETEEDVVIEFSNDPEPTSKDVMEAKCVLKEALKDPESGAGRRLRELVDGSARLTTKLLNWAGEHKTELAAAAVAGIALLSPEAQAVAQAAAEKGDANMLKDVLGYVFVGALGAILGTIFGLPIYENIRDRIRQLDLKNPFKKDRE</sequence>
<gene>
    <name evidence="2" type="ORF">A3J43_01570</name>
</gene>
<proteinExistence type="predicted"/>
<keyword evidence="1" id="KW-0472">Membrane</keyword>
<dbReference type="EMBL" id="MGEF01000014">
    <property type="protein sequence ID" value="OGL79256.1"/>
    <property type="molecule type" value="Genomic_DNA"/>
</dbReference>
<name>A0A1F7ULU7_9BACT</name>
<evidence type="ECO:0000313" key="2">
    <source>
        <dbReference type="EMBL" id="OGL79256.1"/>
    </source>
</evidence>
<evidence type="ECO:0000313" key="3">
    <source>
        <dbReference type="Proteomes" id="UP000176604"/>
    </source>
</evidence>
<accession>A0A1F7ULU7</accession>
<reference evidence="2 3" key="1">
    <citation type="journal article" date="2016" name="Nat. Commun.">
        <title>Thousands of microbial genomes shed light on interconnected biogeochemical processes in an aquifer system.</title>
        <authorList>
            <person name="Anantharaman K."/>
            <person name="Brown C.T."/>
            <person name="Hug L.A."/>
            <person name="Sharon I."/>
            <person name="Castelle C.J."/>
            <person name="Probst A.J."/>
            <person name="Thomas B.C."/>
            <person name="Singh A."/>
            <person name="Wilkins M.J."/>
            <person name="Karaoz U."/>
            <person name="Brodie E.L."/>
            <person name="Williams K.H."/>
            <person name="Hubbard S.S."/>
            <person name="Banfield J.F."/>
        </authorList>
    </citation>
    <scope>NUCLEOTIDE SEQUENCE [LARGE SCALE GENOMIC DNA]</scope>
</reference>
<dbReference type="Proteomes" id="UP000176604">
    <property type="component" value="Unassembled WGS sequence"/>
</dbReference>
<keyword evidence="1" id="KW-0812">Transmembrane</keyword>
<evidence type="ECO:0000256" key="1">
    <source>
        <dbReference type="SAM" id="Phobius"/>
    </source>
</evidence>
<comment type="caution">
    <text evidence="2">The sequence shown here is derived from an EMBL/GenBank/DDBJ whole genome shotgun (WGS) entry which is preliminary data.</text>
</comment>
<organism evidence="2 3">
    <name type="scientific">Candidatus Uhrbacteria bacterium RIFCSPHIGHO2_12_FULL_54_23</name>
    <dbReference type="NCBI Taxonomy" id="1802397"/>
    <lineage>
        <taxon>Bacteria</taxon>
        <taxon>Candidatus Uhriibacteriota</taxon>
    </lineage>
</organism>
<dbReference type="STRING" id="1802397.A3J43_01570"/>
<dbReference type="AlphaFoldDB" id="A0A1F7ULU7"/>
<keyword evidence="1" id="KW-1133">Transmembrane helix</keyword>